<dbReference type="RefSeq" id="WP_245856468.1">
    <property type="nucleotide sequence ID" value="NZ_CP022521.1"/>
</dbReference>
<keyword evidence="2" id="KW-1185">Reference proteome</keyword>
<protein>
    <submittedName>
        <fullName evidence="1">Uncharacterized protein</fullName>
    </submittedName>
</protein>
<organism evidence="1 2">
    <name type="scientific">Actinoalloteichus hoggarensis</name>
    <dbReference type="NCBI Taxonomy" id="1470176"/>
    <lineage>
        <taxon>Bacteria</taxon>
        <taxon>Bacillati</taxon>
        <taxon>Actinomycetota</taxon>
        <taxon>Actinomycetes</taxon>
        <taxon>Pseudonocardiales</taxon>
        <taxon>Pseudonocardiaceae</taxon>
        <taxon>Actinoalloteichus</taxon>
    </lineage>
</organism>
<dbReference type="AlphaFoldDB" id="A0A221WAZ8"/>
<evidence type="ECO:0000313" key="2">
    <source>
        <dbReference type="Proteomes" id="UP000204221"/>
    </source>
</evidence>
<dbReference type="KEGG" id="ahg:AHOG_26775"/>
<evidence type="ECO:0000313" key="1">
    <source>
        <dbReference type="EMBL" id="ASO22954.1"/>
    </source>
</evidence>
<sequence>MADLVSVIVRFLPGVVGETRRTSHLVPVDIDAGIPETVLTYCGVEIVRGTAEVLEAYAGMPCELCLLRQPRSGAGM</sequence>
<accession>A0A221WAZ8</accession>
<reference evidence="1 2" key="1">
    <citation type="submission" date="2017-07" db="EMBL/GenBank/DDBJ databases">
        <title>Complete genome sequence of Actinoalloteichus hoggarensis DSM 45943, type strain of Actinoalloteichus hoggarensis.</title>
        <authorList>
            <person name="Ruckert C."/>
            <person name="Nouioui I."/>
            <person name="Willmese J."/>
            <person name="van Wezel G."/>
            <person name="Klenk H.-P."/>
            <person name="Kalinowski J."/>
            <person name="Zotchev S.B."/>
        </authorList>
    </citation>
    <scope>NUCLEOTIDE SEQUENCE [LARGE SCALE GENOMIC DNA]</scope>
    <source>
        <strain evidence="1 2">DSM 45943</strain>
    </source>
</reference>
<name>A0A221WAZ8_9PSEU</name>
<proteinExistence type="predicted"/>
<gene>
    <name evidence="1" type="ORF">AHOG_26775</name>
</gene>
<dbReference type="Proteomes" id="UP000204221">
    <property type="component" value="Chromosome"/>
</dbReference>
<dbReference type="EMBL" id="CP022521">
    <property type="protein sequence ID" value="ASO22954.1"/>
    <property type="molecule type" value="Genomic_DNA"/>
</dbReference>